<sequence>MTSRREHPTNAPGAPPAHRAGRTTHHHAAHTVAGCDDADLNGLFTYCLSVLCEHESALAALGEALALADRRRARGRAPEGEHALRPWLYALARWVCARRLADQRAGEREEHGASAARECAAGPAVARRGAGTRAAGRPPAPAASPSVRAVRAVPPASPTAERAALLGDSRPGPAGHLPSSVRRHRELAALAWPEAAGISPGQREALELSVRHGLSAAQIAAVLSLSTAETEELLLNAACEVERTRAALHVVESGGCAVVARLAGDERLLLGTALRRELVEHVDDCPQCRRAAERAMAGVSWPGTAPASAALAVVAVPRPAVEAAVALARRARVQRTPRFDRAGYPQCENVRPARRDRLRSRALTSTVVAAVLAAPVVALWAAYRGAPVTGAPQADRSATAPDTADGSRAGGRDGGAGGPGTVAPPTGSRAWRAAPDGAAAGPAGRAAASRSHGMEPPVRGPGAPSAPRVGRPASEPAAAPHRSVPVSRPAAAAPDSAAASPSGGGAPSGGSPADSGPLSGSSAAASTATPSAAEPPPATSRPAFADIGPSGPPRAPSGSPS</sequence>
<evidence type="ECO:0000313" key="2">
    <source>
        <dbReference type="EMBL" id="SES29818.1"/>
    </source>
</evidence>
<protein>
    <recommendedName>
        <fullName evidence="4">DNA-directed RNA polymerase specialized sigma subunit, sigma24 family</fullName>
    </recommendedName>
</protein>
<dbReference type="PROSITE" id="PS51257">
    <property type="entry name" value="PROKAR_LIPOPROTEIN"/>
    <property type="match status" value="1"/>
</dbReference>
<reference evidence="3" key="1">
    <citation type="submission" date="2016-10" db="EMBL/GenBank/DDBJ databases">
        <authorList>
            <person name="Varghese N."/>
            <person name="Submissions S."/>
        </authorList>
    </citation>
    <scope>NUCLEOTIDE SEQUENCE [LARGE SCALE GENOMIC DNA]</scope>
    <source>
        <strain evidence="3">CGMCC 4.6825</strain>
    </source>
</reference>
<feature type="region of interest" description="Disordered" evidence="1">
    <location>
        <begin position="1"/>
        <end position="24"/>
    </location>
</feature>
<feature type="compositionally biased region" description="Low complexity" evidence="1">
    <location>
        <begin position="128"/>
        <end position="160"/>
    </location>
</feature>
<feature type="compositionally biased region" description="Low complexity" evidence="1">
    <location>
        <begin position="421"/>
        <end position="451"/>
    </location>
</feature>
<feature type="compositionally biased region" description="Low complexity" evidence="1">
    <location>
        <begin position="483"/>
        <end position="501"/>
    </location>
</feature>
<dbReference type="RefSeq" id="WP_398761511.1">
    <property type="nucleotide sequence ID" value="NZ_FOGO01000015.1"/>
</dbReference>
<keyword evidence="3" id="KW-1185">Reference proteome</keyword>
<evidence type="ECO:0000256" key="1">
    <source>
        <dbReference type="SAM" id="MobiDB-lite"/>
    </source>
</evidence>
<proteinExistence type="predicted"/>
<feature type="region of interest" description="Disordered" evidence="1">
    <location>
        <begin position="128"/>
        <end position="180"/>
    </location>
</feature>
<feature type="region of interest" description="Disordered" evidence="1">
    <location>
        <begin position="389"/>
        <end position="561"/>
    </location>
</feature>
<gene>
    <name evidence="2" type="ORF">SAMN05421870_115152</name>
</gene>
<feature type="compositionally biased region" description="Low complexity" evidence="1">
    <location>
        <begin position="509"/>
        <end position="532"/>
    </location>
</feature>
<evidence type="ECO:0000313" key="3">
    <source>
        <dbReference type="Proteomes" id="UP000182841"/>
    </source>
</evidence>
<dbReference type="Proteomes" id="UP000182841">
    <property type="component" value="Unassembled WGS sequence"/>
</dbReference>
<dbReference type="EMBL" id="FOGO01000015">
    <property type="protein sequence ID" value="SES29818.1"/>
    <property type="molecule type" value="Genomic_DNA"/>
</dbReference>
<dbReference type="AlphaFoldDB" id="A0A1H9W7E3"/>
<evidence type="ECO:0008006" key="4">
    <source>
        <dbReference type="Google" id="ProtNLM"/>
    </source>
</evidence>
<name>A0A1H9W7E3_9ACTN</name>
<feature type="compositionally biased region" description="Gly residues" evidence="1">
    <location>
        <begin position="408"/>
        <end position="420"/>
    </location>
</feature>
<accession>A0A1H9W7E3</accession>
<organism evidence="2 3">
    <name type="scientific">Streptomyces qinglanensis</name>
    <dbReference type="NCBI Taxonomy" id="943816"/>
    <lineage>
        <taxon>Bacteria</taxon>
        <taxon>Bacillati</taxon>
        <taxon>Actinomycetota</taxon>
        <taxon>Actinomycetes</taxon>
        <taxon>Kitasatosporales</taxon>
        <taxon>Streptomycetaceae</taxon>
        <taxon>Streptomyces</taxon>
    </lineage>
</organism>